<name>A0A6A5TQA8_9PLEO</name>
<proteinExistence type="predicted"/>
<dbReference type="AlphaFoldDB" id="A0A6A5TQA8"/>
<accession>A0A6A5TQA8</accession>
<evidence type="ECO:0000313" key="2">
    <source>
        <dbReference type="EMBL" id="KAF1954150.1"/>
    </source>
</evidence>
<organism evidence="2 3">
    <name type="scientific">Byssothecium circinans</name>
    <dbReference type="NCBI Taxonomy" id="147558"/>
    <lineage>
        <taxon>Eukaryota</taxon>
        <taxon>Fungi</taxon>
        <taxon>Dikarya</taxon>
        <taxon>Ascomycota</taxon>
        <taxon>Pezizomycotina</taxon>
        <taxon>Dothideomycetes</taxon>
        <taxon>Pleosporomycetidae</taxon>
        <taxon>Pleosporales</taxon>
        <taxon>Massarineae</taxon>
        <taxon>Massarinaceae</taxon>
        <taxon>Byssothecium</taxon>
    </lineage>
</organism>
<feature type="compositionally biased region" description="Polar residues" evidence="1">
    <location>
        <begin position="1"/>
        <end position="24"/>
    </location>
</feature>
<sequence>MSSNGIYVNDSYSEPMTPQHNFANTFDMDHPEKAMSSYARIMHEHTKKQLNSATSSARRRSQNSPDSSSNSLSSVSSTAS</sequence>
<feature type="region of interest" description="Disordered" evidence="1">
    <location>
        <begin position="1"/>
        <end position="80"/>
    </location>
</feature>
<dbReference type="OrthoDB" id="5218421at2759"/>
<evidence type="ECO:0000313" key="3">
    <source>
        <dbReference type="Proteomes" id="UP000800035"/>
    </source>
</evidence>
<evidence type="ECO:0000256" key="1">
    <source>
        <dbReference type="SAM" id="MobiDB-lite"/>
    </source>
</evidence>
<reference evidence="2" key="1">
    <citation type="journal article" date="2020" name="Stud. Mycol.">
        <title>101 Dothideomycetes genomes: a test case for predicting lifestyles and emergence of pathogens.</title>
        <authorList>
            <person name="Haridas S."/>
            <person name="Albert R."/>
            <person name="Binder M."/>
            <person name="Bloem J."/>
            <person name="Labutti K."/>
            <person name="Salamov A."/>
            <person name="Andreopoulos B."/>
            <person name="Baker S."/>
            <person name="Barry K."/>
            <person name="Bills G."/>
            <person name="Bluhm B."/>
            <person name="Cannon C."/>
            <person name="Castanera R."/>
            <person name="Culley D."/>
            <person name="Daum C."/>
            <person name="Ezra D."/>
            <person name="Gonzalez J."/>
            <person name="Henrissat B."/>
            <person name="Kuo A."/>
            <person name="Liang C."/>
            <person name="Lipzen A."/>
            <person name="Lutzoni F."/>
            <person name="Magnuson J."/>
            <person name="Mondo S."/>
            <person name="Nolan M."/>
            <person name="Ohm R."/>
            <person name="Pangilinan J."/>
            <person name="Park H.-J."/>
            <person name="Ramirez L."/>
            <person name="Alfaro M."/>
            <person name="Sun H."/>
            <person name="Tritt A."/>
            <person name="Yoshinaga Y."/>
            <person name="Zwiers L.-H."/>
            <person name="Turgeon B."/>
            <person name="Goodwin S."/>
            <person name="Spatafora J."/>
            <person name="Crous P."/>
            <person name="Grigoriev I."/>
        </authorList>
    </citation>
    <scope>NUCLEOTIDE SEQUENCE</scope>
    <source>
        <strain evidence="2">CBS 675.92</strain>
    </source>
</reference>
<gene>
    <name evidence="2" type="ORF">CC80DRAFT_493995</name>
</gene>
<dbReference type="EMBL" id="ML977000">
    <property type="protein sequence ID" value="KAF1954150.1"/>
    <property type="molecule type" value="Genomic_DNA"/>
</dbReference>
<protein>
    <submittedName>
        <fullName evidence="2">Uncharacterized protein</fullName>
    </submittedName>
</protein>
<dbReference type="Proteomes" id="UP000800035">
    <property type="component" value="Unassembled WGS sequence"/>
</dbReference>
<keyword evidence="3" id="KW-1185">Reference proteome</keyword>
<feature type="compositionally biased region" description="Low complexity" evidence="1">
    <location>
        <begin position="62"/>
        <end position="80"/>
    </location>
</feature>